<protein>
    <submittedName>
        <fullName evidence="1">TIGR02281 family clan AA aspartic protease</fullName>
        <ecNumber evidence="1">3.4.23.-</ecNumber>
    </submittedName>
</protein>
<organism evidence="1 2">
    <name type="scientific">Fulvimarina uroteuthidis</name>
    <dbReference type="NCBI Taxonomy" id="3098149"/>
    <lineage>
        <taxon>Bacteria</taxon>
        <taxon>Pseudomonadati</taxon>
        <taxon>Pseudomonadota</taxon>
        <taxon>Alphaproteobacteria</taxon>
        <taxon>Hyphomicrobiales</taxon>
        <taxon>Aurantimonadaceae</taxon>
        <taxon>Fulvimarina</taxon>
    </lineage>
</organism>
<dbReference type="EMBL" id="JAXLPB010000001">
    <property type="protein sequence ID" value="MDY8108460.1"/>
    <property type="molecule type" value="Genomic_DNA"/>
</dbReference>
<proteinExistence type="predicted"/>
<dbReference type="GO" id="GO:0006508">
    <property type="term" value="P:proteolysis"/>
    <property type="evidence" value="ECO:0007669"/>
    <property type="project" value="UniProtKB-KW"/>
</dbReference>
<dbReference type="NCBIfam" id="TIGR02281">
    <property type="entry name" value="clan_AA_DTGA"/>
    <property type="match status" value="1"/>
</dbReference>
<dbReference type="InterPro" id="IPR021109">
    <property type="entry name" value="Peptidase_aspartic_dom_sf"/>
</dbReference>
<dbReference type="InterPro" id="IPR011969">
    <property type="entry name" value="Clan_AA_Asp_peptidase_C"/>
</dbReference>
<gene>
    <name evidence="1" type="ORF">U0C82_04745</name>
</gene>
<dbReference type="Proteomes" id="UP001294412">
    <property type="component" value="Unassembled WGS sequence"/>
</dbReference>
<evidence type="ECO:0000313" key="1">
    <source>
        <dbReference type="EMBL" id="MDY8108460.1"/>
    </source>
</evidence>
<evidence type="ECO:0000313" key="2">
    <source>
        <dbReference type="Proteomes" id="UP001294412"/>
    </source>
</evidence>
<dbReference type="EC" id="3.4.23.-" evidence="1"/>
<accession>A0ABU5I078</accession>
<dbReference type="CDD" id="cd05483">
    <property type="entry name" value="retropepsin_like_bacteria"/>
    <property type="match status" value="1"/>
</dbReference>
<name>A0ABU5I078_9HYPH</name>
<comment type="caution">
    <text evidence="1">The sequence shown here is derived from an EMBL/GenBank/DDBJ whole genome shotgun (WGS) entry which is preliminary data.</text>
</comment>
<keyword evidence="1" id="KW-0645">Protease</keyword>
<keyword evidence="2" id="KW-1185">Reference proteome</keyword>
<sequence>MINRAIIILAVCTFGGLTVPSVFETYLKKERGSVETIDEASPVVEAAAPPTASFDRSVVLEADASGHFRTDARLNGMRNDVLIDTGATQVAITASIARQIGIHPGPGDWTVAVQTANGAARAAPARIDRLEIGPITVRDVEALILEDGRLGMTLLGMSFLSELSRYSVEDGRLTLVR</sequence>
<reference evidence="1 2" key="1">
    <citation type="submission" date="2023-12" db="EMBL/GenBank/DDBJ databases">
        <title>Description of Novel Strain Fulvimarina sp. 2208YS6-2-32 isolated from Uroteuthis (Photololigo) edulis.</title>
        <authorList>
            <person name="Park J.-S."/>
        </authorList>
    </citation>
    <scope>NUCLEOTIDE SEQUENCE [LARGE SCALE GENOMIC DNA]</scope>
    <source>
        <strain evidence="1 2">2208YS6-2-32</strain>
    </source>
</reference>
<keyword evidence="1" id="KW-0378">Hydrolase</keyword>
<dbReference type="RefSeq" id="WP_322185903.1">
    <property type="nucleotide sequence ID" value="NZ_JAXLPB010000001.1"/>
</dbReference>
<dbReference type="Pfam" id="PF13975">
    <property type="entry name" value="gag-asp_proteas"/>
    <property type="match status" value="1"/>
</dbReference>
<dbReference type="SUPFAM" id="SSF50630">
    <property type="entry name" value="Acid proteases"/>
    <property type="match status" value="1"/>
</dbReference>
<dbReference type="Gene3D" id="2.40.70.10">
    <property type="entry name" value="Acid Proteases"/>
    <property type="match status" value="1"/>
</dbReference>
<dbReference type="GO" id="GO:0008233">
    <property type="term" value="F:peptidase activity"/>
    <property type="evidence" value="ECO:0007669"/>
    <property type="project" value="UniProtKB-KW"/>
</dbReference>
<dbReference type="InterPro" id="IPR034122">
    <property type="entry name" value="Retropepsin-like_bacterial"/>
</dbReference>